<dbReference type="InterPro" id="IPR011214">
    <property type="entry name" value="UCP020967"/>
</dbReference>
<dbReference type="Gene3D" id="3.40.50.2020">
    <property type="match status" value="1"/>
</dbReference>
<name>F4QGW2_9CAUL</name>
<dbReference type="InterPro" id="IPR029057">
    <property type="entry name" value="PRTase-like"/>
</dbReference>
<sequence length="384" mass="40879">MTSSLAIGVSETILLPTGELTLTVHDGPPLRQLCDFAARSNPKRGFLIVSKVLGRHLPTAPSEMRASMETLARKISPDLPQPVVFLGMAETATALGQGIFAAYRRNNPSVEVLYLQSSRQRVEGARVFASFEEGHSHATSHLVQIADPALEAMARAAQSLVIVDDECSTGNTFVAAAEALSRGMPKLRRIETCCLTDWGGGGYLKAMPLATQARSILCGSMTWQARTAVAPLVLAASSNQAGVAPSQGMLSRTGLRDPEAAERSAIVVQPGERVLVLGDGEHSYEALRVAEAVEDQGGIAAVQCITRSPALIGHAMQSLSRFSDAYGSGAPCFLYNMLGHRPDRVLILTEVVRDQAAEARAALALLGADIPVEVIVCHYRRDGQ</sequence>
<dbReference type="SUPFAM" id="SSF53271">
    <property type="entry name" value="PRTase-like"/>
    <property type="match status" value="1"/>
</dbReference>
<evidence type="ECO:0000313" key="3">
    <source>
        <dbReference type="EMBL" id="EGF93715.1"/>
    </source>
</evidence>
<feature type="domain" description="Orotate phosphoribosyltransferase-like" evidence="2">
    <location>
        <begin position="33"/>
        <end position="200"/>
    </location>
</feature>
<dbReference type="Pfam" id="PF12500">
    <property type="entry name" value="TRSP"/>
    <property type="match status" value="1"/>
</dbReference>
<dbReference type="eggNOG" id="COG0503">
    <property type="taxonomic scope" value="Bacteria"/>
</dbReference>
<dbReference type="Pfam" id="PF15609">
    <property type="entry name" value="PRTase_2"/>
    <property type="match status" value="1"/>
</dbReference>
<proteinExistence type="predicted"/>
<dbReference type="HOGENOM" id="CLU_048544_0_0_5"/>
<dbReference type="InterPro" id="IPR022537">
    <property type="entry name" value="TRSP_dom"/>
</dbReference>
<protein>
    <submittedName>
        <fullName evidence="3">Conserved hypotheti</fullName>
    </submittedName>
</protein>
<organism evidence="3 4">
    <name type="scientific">Asticcacaulis biprosthecium C19</name>
    <dbReference type="NCBI Taxonomy" id="715226"/>
    <lineage>
        <taxon>Bacteria</taxon>
        <taxon>Pseudomonadati</taxon>
        <taxon>Pseudomonadota</taxon>
        <taxon>Alphaproteobacteria</taxon>
        <taxon>Caulobacterales</taxon>
        <taxon>Caulobacteraceae</taxon>
        <taxon>Asticcacaulis</taxon>
    </lineage>
</organism>
<gene>
    <name evidence="3" type="ORF">ABI_21570</name>
</gene>
<dbReference type="RefSeq" id="WP_006272918.1">
    <property type="nucleotide sequence ID" value="NZ_GL883077.1"/>
</dbReference>
<dbReference type="OrthoDB" id="56827at2"/>
<dbReference type="Proteomes" id="UP000006512">
    <property type="component" value="Unassembled WGS sequence"/>
</dbReference>
<evidence type="ECO:0000259" key="2">
    <source>
        <dbReference type="Pfam" id="PF15609"/>
    </source>
</evidence>
<dbReference type="STRING" id="715226.ABI_21570"/>
<dbReference type="EMBL" id="GL883077">
    <property type="protein sequence ID" value="EGF93715.1"/>
    <property type="molecule type" value="Genomic_DNA"/>
</dbReference>
<evidence type="ECO:0000313" key="4">
    <source>
        <dbReference type="Proteomes" id="UP000006512"/>
    </source>
</evidence>
<evidence type="ECO:0000259" key="1">
    <source>
        <dbReference type="Pfam" id="PF12500"/>
    </source>
</evidence>
<dbReference type="AlphaFoldDB" id="F4QGW2"/>
<dbReference type="PIRSF" id="PIRSF020967">
    <property type="entry name" value="UCP020967"/>
    <property type="match status" value="1"/>
</dbReference>
<feature type="domain" description="TRSP" evidence="1">
    <location>
        <begin position="269"/>
        <end position="357"/>
    </location>
</feature>
<dbReference type="CDD" id="cd06223">
    <property type="entry name" value="PRTases_typeI"/>
    <property type="match status" value="1"/>
</dbReference>
<reference evidence="4" key="1">
    <citation type="submission" date="2011-03" db="EMBL/GenBank/DDBJ databases">
        <title>Draft genome sequence of Brevundimonas diminuta.</title>
        <authorList>
            <person name="Brown P.J.B."/>
            <person name="Buechlein A."/>
            <person name="Hemmerich C."/>
            <person name="Brun Y.V."/>
        </authorList>
    </citation>
    <scope>NUCLEOTIDE SEQUENCE [LARGE SCALE GENOMIC DNA]</scope>
    <source>
        <strain evidence="4">C19</strain>
    </source>
</reference>
<keyword evidence="4" id="KW-1185">Reference proteome</keyword>
<accession>F4QGW2</accession>
<dbReference type="InterPro" id="IPR041688">
    <property type="entry name" value="PRTase_2"/>
</dbReference>
<dbReference type="InterPro" id="IPR000836">
    <property type="entry name" value="PRTase_dom"/>
</dbReference>